<comment type="function">
    <text evidence="8">Part of the outer membrane protein assembly complex, which is involved in assembly and insertion of beta-barrel proteins into the outer membrane.</text>
</comment>
<evidence type="ECO:0000256" key="3">
    <source>
        <dbReference type="ARBA" id="ARBA00022692"/>
    </source>
</evidence>
<gene>
    <name evidence="8 11" type="primary">bamA</name>
    <name evidence="11" type="ORF">JSE7799_03774</name>
</gene>
<dbReference type="InterPro" id="IPR010827">
    <property type="entry name" value="BamA/TamA_POTRA"/>
</dbReference>
<evidence type="ECO:0000256" key="7">
    <source>
        <dbReference type="ARBA" id="ARBA00023237"/>
    </source>
</evidence>
<evidence type="ECO:0000259" key="10">
    <source>
        <dbReference type="PROSITE" id="PS51779"/>
    </source>
</evidence>
<protein>
    <recommendedName>
        <fullName evidence="8 9">Outer membrane protein assembly factor BamA</fullName>
    </recommendedName>
</protein>
<dbReference type="EMBL" id="CYPR01000251">
    <property type="protein sequence ID" value="CUH41032.1"/>
    <property type="molecule type" value="Genomic_DNA"/>
</dbReference>
<reference evidence="11 12" key="1">
    <citation type="submission" date="2015-09" db="EMBL/GenBank/DDBJ databases">
        <authorList>
            <person name="Jackson K.R."/>
            <person name="Lunt B.L."/>
            <person name="Fisher J.N.B."/>
            <person name="Gardner A.V."/>
            <person name="Bailey M.E."/>
            <person name="Deus L.M."/>
            <person name="Earl A.S."/>
            <person name="Gibby P.D."/>
            <person name="Hartmann K.A."/>
            <person name="Liu J.E."/>
            <person name="Manci A.M."/>
            <person name="Nielsen D.A."/>
            <person name="Solomon M.B."/>
            <person name="Breakwell D.P."/>
            <person name="Burnett S.H."/>
            <person name="Grose J.H."/>
        </authorList>
    </citation>
    <scope>NUCLEOTIDE SEQUENCE [LARGE SCALE GENOMIC DNA]</scope>
    <source>
        <strain evidence="11 12">CECT 7799</strain>
    </source>
</reference>
<evidence type="ECO:0000256" key="1">
    <source>
        <dbReference type="ARBA" id="ARBA00004370"/>
    </source>
</evidence>
<dbReference type="InterPro" id="IPR039910">
    <property type="entry name" value="D15-like"/>
</dbReference>
<sequence>MDTDQGNGARTRAEDASCARHPRQIGRCLRTTGLALTAMAFLLGGAIPTVAQSYRFSEFEVQGNTRIETASILSTLGVSPGESVTAAELNDGFQRLQRSGLFQNVEIVPQGGTLIVIVDEFPTVSQIAIEGNRRLSDEDLLTIVQSQPRRVYDPAQAERDAVAITEAYTQAGRLAATVQPKIIRRSDNRVDLVFEVAEGEVSEVERLSFVGNRAFSDRRLRRVLETTQAGLFRRLIGSDTFIADRIALDVRLLNDFYLSRGYADMEVLSVVPELVPSRDAYFLTFTIREGQQLRFGNIGVSATVPGIDLSEYRSEVQIDPGDLFNPQSLERTIQRLELLATRQGRTFIRVTPQIERNPRDLTLDVNFVIERGERVFVERIDIEGNSTTLDRVIRREFNTVEGDPFNPREIRAAAERIRALGYFSQAEVTTREGTTPEQVIVDVDVEEQPTGSLGLGANYSAEAGVGVALSFAETNFLGRGQTFNFTIDTGSESSNSQVLFVEPYFLNRDLALSFSVFYSESSRDSLSFDTRTAGFRTGLTFPAGEYSRLGFTYTYVNNKLTRRDDDEPLSPILEADAGEAVTSAAGYTYTYDTIGRGLDPTRGVRFRFAQEFAGVGGDEEFIKTTFLAAGQRRVRNDEIVLNATFEGGAITTLDDGASRQSTRFFNNQNIIRGFESGGIGPRDLNFDEDGAALGGNYFVAARLEAQFPLGFLPDEYGISGAAFLDAGSVWGLDDKMTTGPIPIDDDFFLNSAVGVGINWDTLIGPLRFNFTRAINKQSFDEEQNFDLTIQTRF</sequence>
<evidence type="ECO:0000313" key="11">
    <source>
        <dbReference type="EMBL" id="CUH41032.1"/>
    </source>
</evidence>
<dbReference type="InterPro" id="IPR000184">
    <property type="entry name" value="Bac_surfAg_D15"/>
</dbReference>
<keyword evidence="4 8" id="KW-0732">Signal</keyword>
<dbReference type="PIRSF" id="PIRSF006076">
    <property type="entry name" value="OM_assembly_OMP85"/>
    <property type="match status" value="1"/>
</dbReference>
<dbReference type="HAMAP" id="MF_01430">
    <property type="entry name" value="OM_assembly_BamA"/>
    <property type="match status" value="1"/>
</dbReference>
<dbReference type="NCBIfam" id="TIGR03303">
    <property type="entry name" value="OM_YaeT"/>
    <property type="match status" value="1"/>
</dbReference>
<dbReference type="GO" id="GO:0043165">
    <property type="term" value="P:Gram-negative-bacterium-type cell outer membrane assembly"/>
    <property type="evidence" value="ECO:0007669"/>
    <property type="project" value="UniProtKB-UniRule"/>
</dbReference>
<evidence type="ECO:0000256" key="2">
    <source>
        <dbReference type="ARBA" id="ARBA00022452"/>
    </source>
</evidence>
<dbReference type="InterPro" id="IPR023707">
    <property type="entry name" value="OM_assembly_BamA"/>
</dbReference>
<dbReference type="GO" id="GO:0009279">
    <property type="term" value="C:cell outer membrane"/>
    <property type="evidence" value="ECO:0007669"/>
    <property type="project" value="UniProtKB-SubCell"/>
</dbReference>
<keyword evidence="12" id="KW-1185">Reference proteome</keyword>
<feature type="domain" description="POTRA" evidence="10">
    <location>
        <begin position="54"/>
        <end position="121"/>
    </location>
</feature>
<accession>A0A0M7BGX7</accession>
<proteinExistence type="inferred from homology"/>
<evidence type="ECO:0000256" key="4">
    <source>
        <dbReference type="ARBA" id="ARBA00022729"/>
    </source>
</evidence>
<evidence type="ECO:0000256" key="9">
    <source>
        <dbReference type="NCBIfam" id="TIGR03303"/>
    </source>
</evidence>
<dbReference type="PROSITE" id="PS51779">
    <property type="entry name" value="POTRA"/>
    <property type="match status" value="3"/>
</dbReference>
<keyword evidence="7 8" id="KW-0998">Cell outer membrane</keyword>
<dbReference type="Gene3D" id="3.10.20.310">
    <property type="entry name" value="membrane protein fhac"/>
    <property type="match status" value="5"/>
</dbReference>
<keyword evidence="6 8" id="KW-0472">Membrane</keyword>
<comment type="similarity">
    <text evidence="8">Belongs to the BamA family.</text>
</comment>
<evidence type="ECO:0000256" key="6">
    <source>
        <dbReference type="ARBA" id="ARBA00023136"/>
    </source>
</evidence>
<dbReference type="Proteomes" id="UP000049455">
    <property type="component" value="Unassembled WGS sequence"/>
</dbReference>
<keyword evidence="5 8" id="KW-0677">Repeat</keyword>
<feature type="domain" description="POTRA" evidence="10">
    <location>
        <begin position="375"/>
        <end position="448"/>
    </location>
</feature>
<feature type="domain" description="POTRA" evidence="10">
    <location>
        <begin position="122"/>
        <end position="199"/>
    </location>
</feature>
<comment type="subcellular location">
    <subcellularLocation>
        <location evidence="8">Cell outer membrane</location>
    </subcellularLocation>
    <subcellularLocation>
        <location evidence="1">Membrane</location>
    </subcellularLocation>
</comment>
<dbReference type="GO" id="GO:0051205">
    <property type="term" value="P:protein insertion into membrane"/>
    <property type="evidence" value="ECO:0007669"/>
    <property type="project" value="UniProtKB-UniRule"/>
</dbReference>
<dbReference type="InterPro" id="IPR034746">
    <property type="entry name" value="POTRA"/>
</dbReference>
<comment type="subunit">
    <text evidence="8">Part of the Bam complex.</text>
</comment>
<dbReference type="Pfam" id="PF01103">
    <property type="entry name" value="Omp85"/>
    <property type="match status" value="1"/>
</dbReference>
<evidence type="ECO:0000313" key="12">
    <source>
        <dbReference type="Proteomes" id="UP000049455"/>
    </source>
</evidence>
<dbReference type="AlphaFoldDB" id="A0A0M7BGX7"/>
<keyword evidence="3 8" id="KW-0812">Transmembrane</keyword>
<dbReference type="PANTHER" id="PTHR12815:SF23">
    <property type="entry name" value="OUTER MEMBRANE PROTEIN ASSEMBLY FACTOR BAMA"/>
    <property type="match status" value="1"/>
</dbReference>
<keyword evidence="2 8" id="KW-1134">Transmembrane beta strand</keyword>
<evidence type="ECO:0000256" key="5">
    <source>
        <dbReference type="ARBA" id="ARBA00022737"/>
    </source>
</evidence>
<organism evidence="11 12">
    <name type="scientific">Jannaschia seosinensis</name>
    <dbReference type="NCBI Taxonomy" id="313367"/>
    <lineage>
        <taxon>Bacteria</taxon>
        <taxon>Pseudomonadati</taxon>
        <taxon>Pseudomonadota</taxon>
        <taxon>Alphaproteobacteria</taxon>
        <taxon>Rhodobacterales</taxon>
        <taxon>Roseobacteraceae</taxon>
        <taxon>Jannaschia</taxon>
    </lineage>
</organism>
<dbReference type="Pfam" id="PF07244">
    <property type="entry name" value="POTRA"/>
    <property type="match status" value="5"/>
</dbReference>
<dbReference type="Gene3D" id="2.40.160.50">
    <property type="entry name" value="membrane protein fhac: a member of the omp85/tpsb transporter family"/>
    <property type="match status" value="1"/>
</dbReference>
<evidence type="ECO:0000256" key="8">
    <source>
        <dbReference type="HAMAP-Rule" id="MF_01430"/>
    </source>
</evidence>
<dbReference type="PANTHER" id="PTHR12815">
    <property type="entry name" value="SORTING AND ASSEMBLY MACHINERY SAMM50 PROTEIN FAMILY MEMBER"/>
    <property type="match status" value="1"/>
</dbReference>
<name>A0A0M7BGX7_9RHOB</name>
<dbReference type="STRING" id="313367.JSE7799_03774"/>